<evidence type="ECO:0000313" key="4">
    <source>
        <dbReference type="EMBL" id="CAA6811049.1"/>
    </source>
</evidence>
<evidence type="ECO:0000256" key="2">
    <source>
        <dbReference type="ARBA" id="ARBA00022679"/>
    </source>
</evidence>
<dbReference type="NCBIfam" id="TIGR03438">
    <property type="entry name" value="egtD_ergothio"/>
    <property type="match status" value="1"/>
</dbReference>
<feature type="domain" description="Histidine-specific methyltransferase SAM-dependent" evidence="3">
    <location>
        <begin position="5"/>
        <end position="315"/>
    </location>
</feature>
<dbReference type="InterPro" id="IPR035094">
    <property type="entry name" value="EgtD"/>
</dbReference>
<gene>
    <name evidence="4" type="ORF">HELGO_WM37658</name>
</gene>
<dbReference type="InterPro" id="IPR029063">
    <property type="entry name" value="SAM-dependent_MTases_sf"/>
</dbReference>
<dbReference type="PANTHER" id="PTHR43397">
    <property type="entry name" value="ERGOTHIONEINE BIOSYNTHESIS PROTEIN 1"/>
    <property type="match status" value="1"/>
</dbReference>
<dbReference type="PIRSF" id="PIRSF018005">
    <property type="entry name" value="UCP018005"/>
    <property type="match status" value="1"/>
</dbReference>
<dbReference type="AlphaFoldDB" id="A0A6S6SRB3"/>
<organism evidence="4">
    <name type="scientific">uncultured Aureispira sp</name>
    <dbReference type="NCBI Taxonomy" id="1331704"/>
    <lineage>
        <taxon>Bacteria</taxon>
        <taxon>Pseudomonadati</taxon>
        <taxon>Bacteroidota</taxon>
        <taxon>Saprospiria</taxon>
        <taxon>Saprospirales</taxon>
        <taxon>Saprospiraceae</taxon>
        <taxon>Aureispira</taxon>
        <taxon>environmental samples</taxon>
    </lineage>
</organism>
<dbReference type="InterPro" id="IPR051128">
    <property type="entry name" value="EgtD_Methyltrsf_superfamily"/>
</dbReference>
<dbReference type="PANTHER" id="PTHR43397:SF1">
    <property type="entry name" value="ERGOTHIONEINE BIOSYNTHESIS PROTEIN 1"/>
    <property type="match status" value="1"/>
</dbReference>
<keyword evidence="2 4" id="KW-0808">Transferase</keyword>
<reference evidence="4" key="1">
    <citation type="submission" date="2020-01" db="EMBL/GenBank/DDBJ databases">
        <authorList>
            <person name="Meier V. D."/>
            <person name="Meier V D."/>
        </authorList>
    </citation>
    <scope>NUCLEOTIDE SEQUENCE</scope>
    <source>
        <strain evidence="4">HLG_WM_MAG_10</strain>
    </source>
</reference>
<evidence type="ECO:0000256" key="1">
    <source>
        <dbReference type="ARBA" id="ARBA00022603"/>
    </source>
</evidence>
<dbReference type="InterPro" id="IPR017804">
    <property type="entry name" value="MeTrfase_EgtD-like"/>
</dbReference>
<dbReference type="GO" id="GO:0008168">
    <property type="term" value="F:methyltransferase activity"/>
    <property type="evidence" value="ECO:0007669"/>
    <property type="project" value="UniProtKB-KW"/>
</dbReference>
<dbReference type="SUPFAM" id="SSF53335">
    <property type="entry name" value="S-adenosyl-L-methionine-dependent methyltransferases"/>
    <property type="match status" value="1"/>
</dbReference>
<proteinExistence type="predicted"/>
<dbReference type="GO" id="GO:0032259">
    <property type="term" value="P:methylation"/>
    <property type="evidence" value="ECO:0007669"/>
    <property type="project" value="UniProtKB-KW"/>
</dbReference>
<protein>
    <submittedName>
        <fullName evidence="4">Methyltransferase</fullName>
    </submittedName>
</protein>
<keyword evidence="1 4" id="KW-0489">Methyltransferase</keyword>
<sequence>MNQKFANDIQSGLSVAEKSIPYTYFYNERGSWLFQQIMQLPEYYLTGCEISILDTYKDELLDCFKAKKKRFNLVDLGAGDASKTKCLLQNYVEKGVEFTYTPVDLSTSILSALSESLDAAYPDLRHQAINKDYWEAMDDLKQNSSKSERKIVLFLGANIGNFTYKESVDFLTTLKSYLNPGDQVLIGFDLKKRPEIIYKAYLDSKGITAAFNLNLLHRINQELGGDFKTNYFRFYPYYNPQTGELRSHLVSQKDQTVKIEALNLEVKFEQWESIHTEISKKHTIKEIENLAAAAGFTVKKHFLDSKAYFVDSLLEV</sequence>
<evidence type="ECO:0000259" key="3">
    <source>
        <dbReference type="Pfam" id="PF10017"/>
    </source>
</evidence>
<dbReference type="EMBL" id="CACVAQ010000171">
    <property type="protein sequence ID" value="CAA6811049.1"/>
    <property type="molecule type" value="Genomic_DNA"/>
</dbReference>
<dbReference type="InterPro" id="IPR019257">
    <property type="entry name" value="MeTrfase_dom"/>
</dbReference>
<dbReference type="Pfam" id="PF10017">
    <property type="entry name" value="Methyltransf_33"/>
    <property type="match status" value="1"/>
</dbReference>
<name>A0A6S6SRB3_9BACT</name>
<accession>A0A6S6SRB3</accession>
<dbReference type="Gene3D" id="3.40.50.150">
    <property type="entry name" value="Vaccinia Virus protein VP39"/>
    <property type="match status" value="1"/>
</dbReference>